<feature type="domain" description="DUF2207" evidence="2">
    <location>
        <begin position="28"/>
        <end position="206"/>
    </location>
</feature>
<keyword evidence="1" id="KW-0472">Membrane</keyword>
<accession>E0NIY7</accession>
<dbReference type="Proteomes" id="UP000003280">
    <property type="component" value="Unassembled WGS sequence"/>
</dbReference>
<keyword evidence="1" id="KW-0812">Transmembrane</keyword>
<gene>
    <name evidence="3" type="ORF">HMPREF9225_0126</name>
</gene>
<dbReference type="STRING" id="862517.HMPREF9225_0126"/>
<dbReference type="EMBL" id="AEEH01000013">
    <property type="protein sequence ID" value="EFM26239.1"/>
    <property type="molecule type" value="Genomic_DNA"/>
</dbReference>
<evidence type="ECO:0000313" key="3">
    <source>
        <dbReference type="EMBL" id="EFM26239.1"/>
    </source>
</evidence>
<proteinExistence type="predicted"/>
<evidence type="ECO:0000313" key="4">
    <source>
        <dbReference type="Proteomes" id="UP000003280"/>
    </source>
</evidence>
<feature type="transmembrane region" description="Helical" evidence="1">
    <location>
        <begin position="241"/>
        <end position="259"/>
    </location>
</feature>
<dbReference type="InterPro" id="IPR018702">
    <property type="entry name" value="DUF2207"/>
</dbReference>
<dbReference type="RefSeq" id="WP_008900962.1">
    <property type="nucleotide sequence ID" value="NZ_GL397071.1"/>
</dbReference>
<sequence length="460" mass="52292">MKKRLIANLFFIFLLIFNINVYGKTNSEIDKFNSNILITKNGDAQVRESITWSADSSRNVVTRTIDKKNTSKIDNIKVYINDKSLTQDTKASNGSKDVFNILENNNSVEIKVYTSFTTNKTIDFSYELNDMTSLGQDIGYFSYDYFKDLKDGIGNFKSTITFEYGPFAGKDIFISSSSDIKSEVKDGKILLNGSNVSKNNSVNLKVLYDMDFTEFAKNRTEDTYKSLLSSAKENPTTERPIIYTFIAIGFGILLIPFGYKLLKLVLSTDDEENLVFLTAVEAGFFLKGNQVLTRLMEVTLLELEEAGAVSITRTNYTTKRGKTRADYIVSKEDESKIKTSYQRYFFDKLFELNNSDEISFKEIRDIRTENEVRFFRNFEDIGNILKERLIELGLKYQRLKDVKLFSQAGAISALFLVSSAFTLNPIIILIATLALIGILVVGLAVMFRLTPKGDYVFKKI</sequence>
<keyword evidence="4" id="KW-1185">Reference proteome</keyword>
<comment type="caution">
    <text evidence="3">The sequence shown here is derived from an EMBL/GenBank/DDBJ whole genome shotgun (WGS) entry which is preliminary data.</text>
</comment>
<dbReference type="AlphaFoldDB" id="E0NIY7"/>
<name>E0NIY7_9FIRM</name>
<reference evidence="3 4" key="1">
    <citation type="submission" date="2010-07" db="EMBL/GenBank/DDBJ databases">
        <authorList>
            <person name="Muzny D."/>
            <person name="Qin X."/>
            <person name="Deng J."/>
            <person name="Jiang H."/>
            <person name="Liu Y."/>
            <person name="Qu J."/>
            <person name="Song X.-Z."/>
            <person name="Zhang L."/>
            <person name="Thornton R."/>
            <person name="Coyle M."/>
            <person name="Francisco L."/>
            <person name="Jackson L."/>
            <person name="Javaid M."/>
            <person name="Korchina V."/>
            <person name="Kovar C."/>
            <person name="Mata R."/>
            <person name="Mathew T."/>
            <person name="Ngo R."/>
            <person name="Nguyen L."/>
            <person name="Nguyen N."/>
            <person name="Okwuonu G."/>
            <person name="Ongeri F."/>
            <person name="Pham C."/>
            <person name="Simmons D."/>
            <person name="Wilczek-Boney K."/>
            <person name="Hale W."/>
            <person name="Jakkamsetti A."/>
            <person name="Pham P."/>
            <person name="Ruth R."/>
            <person name="San Lucas F."/>
            <person name="Warren J."/>
            <person name="Zhang J."/>
            <person name="Zhao Z."/>
            <person name="Zhou C."/>
            <person name="Zhu D."/>
            <person name="Lee S."/>
            <person name="Bess C."/>
            <person name="Blankenburg K."/>
            <person name="Forbes L."/>
            <person name="Fu Q."/>
            <person name="Gubbala S."/>
            <person name="Hirani K."/>
            <person name="Jayaseelan J.C."/>
            <person name="Lara F."/>
            <person name="Munidasa M."/>
            <person name="Palculict T."/>
            <person name="Patil S."/>
            <person name="Pu L.-L."/>
            <person name="Saada N."/>
            <person name="Tang L."/>
            <person name="Weissenberger G."/>
            <person name="Zhu Y."/>
            <person name="Hemphill L."/>
            <person name="Shang Y."/>
            <person name="Youmans B."/>
            <person name="Ayvaz T."/>
            <person name="Ross M."/>
            <person name="Santibanez J."/>
            <person name="Aqrawi P."/>
            <person name="Gross S."/>
            <person name="Joshi V."/>
            <person name="Fowler G."/>
            <person name="Nazareth L."/>
            <person name="Reid J."/>
            <person name="Worley K."/>
            <person name="Petrosino J."/>
            <person name="Highlander S."/>
            <person name="Gibbs R."/>
        </authorList>
    </citation>
    <scope>NUCLEOTIDE SEQUENCE [LARGE SCALE GENOMIC DNA]</scope>
    <source>
        <strain evidence="3 4">ATCC BAA-1640</strain>
    </source>
</reference>
<feature type="transmembrane region" description="Helical" evidence="1">
    <location>
        <begin position="427"/>
        <end position="449"/>
    </location>
</feature>
<evidence type="ECO:0000256" key="1">
    <source>
        <dbReference type="SAM" id="Phobius"/>
    </source>
</evidence>
<feature type="transmembrane region" description="Helical" evidence="1">
    <location>
        <begin position="404"/>
        <end position="421"/>
    </location>
</feature>
<keyword evidence="1" id="KW-1133">Transmembrane helix</keyword>
<protein>
    <recommendedName>
        <fullName evidence="2">DUF2207 domain-containing protein</fullName>
    </recommendedName>
</protein>
<organism evidence="3 4">
    <name type="scientific">Peptoniphilus duerdenii ATCC BAA-1640</name>
    <dbReference type="NCBI Taxonomy" id="862517"/>
    <lineage>
        <taxon>Bacteria</taxon>
        <taxon>Bacillati</taxon>
        <taxon>Bacillota</taxon>
        <taxon>Tissierellia</taxon>
        <taxon>Tissierellales</taxon>
        <taxon>Peptoniphilaceae</taxon>
        <taxon>Peptoniphilus</taxon>
    </lineage>
</organism>
<dbReference type="OrthoDB" id="5507254at2"/>
<evidence type="ECO:0000259" key="2">
    <source>
        <dbReference type="Pfam" id="PF09972"/>
    </source>
</evidence>
<dbReference type="HOGENOM" id="CLU_594270_0_0_9"/>
<dbReference type="Pfam" id="PF09972">
    <property type="entry name" value="DUF2207"/>
    <property type="match status" value="1"/>
</dbReference>